<keyword evidence="10" id="KW-1185">Reference proteome</keyword>
<dbReference type="SUPFAM" id="SSF53850">
    <property type="entry name" value="Periplasmic binding protein-like II"/>
    <property type="match status" value="1"/>
</dbReference>
<comment type="subcellular location">
    <subcellularLocation>
        <location evidence="1">Cell envelope</location>
    </subcellularLocation>
</comment>
<feature type="domain" description="Solute-binding protein family 5" evidence="6">
    <location>
        <begin position="128"/>
        <end position="507"/>
    </location>
</feature>
<dbReference type="GO" id="GO:0015833">
    <property type="term" value="P:peptide transport"/>
    <property type="evidence" value="ECO:0007669"/>
    <property type="project" value="TreeGrafter"/>
</dbReference>
<feature type="signal peptide" evidence="5">
    <location>
        <begin position="1"/>
        <end position="25"/>
    </location>
</feature>
<dbReference type="GO" id="GO:0043190">
    <property type="term" value="C:ATP-binding cassette (ABC) transporter complex"/>
    <property type="evidence" value="ECO:0007669"/>
    <property type="project" value="InterPro"/>
</dbReference>
<evidence type="ECO:0000256" key="3">
    <source>
        <dbReference type="ARBA" id="ARBA00022448"/>
    </source>
</evidence>
<evidence type="ECO:0000313" key="9">
    <source>
        <dbReference type="Proteomes" id="UP000521676"/>
    </source>
</evidence>
<dbReference type="Gene3D" id="3.40.190.10">
    <property type="entry name" value="Periplasmic binding protein-like II"/>
    <property type="match status" value="1"/>
</dbReference>
<evidence type="ECO:0000256" key="2">
    <source>
        <dbReference type="ARBA" id="ARBA00005695"/>
    </source>
</evidence>
<dbReference type="GO" id="GO:1904680">
    <property type="term" value="F:peptide transmembrane transporter activity"/>
    <property type="evidence" value="ECO:0007669"/>
    <property type="project" value="TreeGrafter"/>
</dbReference>
<dbReference type="Proteomes" id="UP001431572">
    <property type="component" value="Chromosome 1"/>
</dbReference>
<evidence type="ECO:0000313" key="8">
    <source>
        <dbReference type="EMBL" id="WJW67781.1"/>
    </source>
</evidence>
<evidence type="ECO:0000256" key="1">
    <source>
        <dbReference type="ARBA" id="ARBA00004196"/>
    </source>
</evidence>
<protein>
    <submittedName>
        <fullName evidence="7">Peptide ABC transporter substrate-binding protein</fullName>
    </submittedName>
</protein>
<dbReference type="InterPro" id="IPR030678">
    <property type="entry name" value="Peptide/Ni-bd"/>
</dbReference>
<evidence type="ECO:0000313" key="10">
    <source>
        <dbReference type="Proteomes" id="UP001431572"/>
    </source>
</evidence>
<dbReference type="PANTHER" id="PTHR30290:SF10">
    <property type="entry name" value="PERIPLASMIC OLIGOPEPTIDE-BINDING PROTEIN-RELATED"/>
    <property type="match status" value="1"/>
</dbReference>
<dbReference type="AlphaFoldDB" id="A0A8T7M1K4"/>
<dbReference type="PROSITE" id="PS51257">
    <property type="entry name" value="PROKAR_LIPOPROTEIN"/>
    <property type="match status" value="1"/>
</dbReference>
<accession>A0A8T7M1K4</accession>
<evidence type="ECO:0000256" key="5">
    <source>
        <dbReference type="SAM" id="SignalP"/>
    </source>
</evidence>
<proteinExistence type="inferred from homology"/>
<dbReference type="Proteomes" id="UP000521676">
    <property type="component" value="Unassembled WGS sequence"/>
</dbReference>
<dbReference type="Gene3D" id="3.90.76.10">
    <property type="entry name" value="Dipeptide-binding Protein, Domain 1"/>
    <property type="match status" value="1"/>
</dbReference>
<reference evidence="7 9" key="1">
    <citation type="submission" date="2020-06" db="EMBL/GenBank/DDBJ databases">
        <title>Anoxygenic phototrophic Chloroflexota member uses a Type I reaction center.</title>
        <authorList>
            <person name="Tsuji J.M."/>
            <person name="Shaw N.A."/>
            <person name="Nagashima S."/>
            <person name="Venkiteswaran J."/>
            <person name="Schiff S.L."/>
            <person name="Hanada S."/>
            <person name="Tank M."/>
            <person name="Neufeld J.D."/>
        </authorList>
    </citation>
    <scope>NUCLEOTIDE SEQUENCE [LARGE SCALE GENOMIC DNA]</scope>
    <source>
        <strain evidence="7">L227-S17</strain>
    </source>
</reference>
<dbReference type="CDD" id="cd08504">
    <property type="entry name" value="PBP2_OppA"/>
    <property type="match status" value="1"/>
</dbReference>
<evidence type="ECO:0000313" key="7">
    <source>
        <dbReference type="EMBL" id="NWJ45920.1"/>
    </source>
</evidence>
<evidence type="ECO:0000256" key="4">
    <source>
        <dbReference type="ARBA" id="ARBA00022729"/>
    </source>
</evidence>
<dbReference type="GO" id="GO:0042597">
    <property type="term" value="C:periplasmic space"/>
    <property type="evidence" value="ECO:0007669"/>
    <property type="project" value="UniProtKB-ARBA"/>
</dbReference>
<evidence type="ECO:0000259" key="6">
    <source>
        <dbReference type="Pfam" id="PF00496"/>
    </source>
</evidence>
<keyword evidence="4 5" id="KW-0732">Signal</keyword>
<dbReference type="RefSeq" id="WP_341469672.1">
    <property type="nucleotide sequence ID" value="NZ_CP128399.1"/>
</dbReference>
<name>A0A8T7M1K4_9CHLR</name>
<keyword evidence="3" id="KW-0813">Transport</keyword>
<dbReference type="EMBL" id="JACATZ010000001">
    <property type="protein sequence ID" value="NWJ45920.1"/>
    <property type="molecule type" value="Genomic_DNA"/>
</dbReference>
<comment type="similarity">
    <text evidence="2">Belongs to the bacterial solute-binding protein 5 family.</text>
</comment>
<organism evidence="7 9">
    <name type="scientific">Candidatus Chlorohelix allophototropha</name>
    <dbReference type="NCBI Taxonomy" id="3003348"/>
    <lineage>
        <taxon>Bacteria</taxon>
        <taxon>Bacillati</taxon>
        <taxon>Chloroflexota</taxon>
        <taxon>Chloroflexia</taxon>
        <taxon>Candidatus Chloroheliales</taxon>
        <taxon>Candidatus Chloroheliaceae</taxon>
        <taxon>Candidatus Chlorohelix</taxon>
    </lineage>
</organism>
<dbReference type="Gene3D" id="3.10.105.10">
    <property type="entry name" value="Dipeptide-binding Protein, Domain 3"/>
    <property type="match status" value="1"/>
</dbReference>
<gene>
    <name evidence="7" type="ORF">HXX08_08580</name>
    <name evidence="8" type="ORF">OZ401_001060</name>
</gene>
<dbReference type="InterPro" id="IPR000914">
    <property type="entry name" value="SBP_5_dom"/>
</dbReference>
<dbReference type="GO" id="GO:0030313">
    <property type="term" value="C:cell envelope"/>
    <property type="evidence" value="ECO:0007669"/>
    <property type="project" value="UniProtKB-SubCell"/>
</dbReference>
<dbReference type="PANTHER" id="PTHR30290">
    <property type="entry name" value="PERIPLASMIC BINDING COMPONENT OF ABC TRANSPORTER"/>
    <property type="match status" value="1"/>
</dbReference>
<dbReference type="InterPro" id="IPR039424">
    <property type="entry name" value="SBP_5"/>
</dbReference>
<sequence>MRSKNSSRLSLVAVLLMMVATILGACGDNTATPAATTANATTQASATTTSAASTAATTAKAATTQAATTAAATAAVASSGHPGIYREVWYGPDPVTLDPQASQPQGYTTRYMYNNLYVGLTDFDVKANVVPGIAKEWKASADAKVWTFTLDPTAKFASGRQVTAADVVYTYERAVDPKIKNAVALGVVGDIVGASDKFAAKADSISGIKVIDPGTIEFTLLQPTPFFPTKLASTAGFILDKDIVESGAKWWETKSAGAGPFQLTEWQHGQKIALVPNPNWFGKKVKLTRVEYLIVGDQTNRLNQFESGLTDAHWQLLTTEVDRIKKEKGDLSKILTEFPIGMGFTLYIGLNSNGYEPFKDAKVRKAVTMALDTAAINDTPLNGAGYVASGVIPSGLPGYVSGQMKAKYDPTAAKALLAEAGYADGSKMPELTLTQVGSGPDIAGPTQFMQEALKTNLGMNVKIDVTDQQRFGPSLQQGKVAAWATLMMASYPDQYSMLSNFASKSPFNYYGYSNPDVDSLLVKALGTVDNTARYTIYNQIETKLMDDAVIVPVIWGKFYSLVRPYVTGFRVNVLGIMPYTELEVK</sequence>
<dbReference type="PIRSF" id="PIRSF002741">
    <property type="entry name" value="MppA"/>
    <property type="match status" value="1"/>
</dbReference>
<feature type="chain" id="PRO_5035755708" evidence="5">
    <location>
        <begin position="26"/>
        <end position="585"/>
    </location>
</feature>
<dbReference type="EMBL" id="CP128399">
    <property type="protein sequence ID" value="WJW67781.1"/>
    <property type="molecule type" value="Genomic_DNA"/>
</dbReference>
<dbReference type="Pfam" id="PF00496">
    <property type="entry name" value="SBP_bac_5"/>
    <property type="match status" value="1"/>
</dbReference>
<reference evidence="8" key="2">
    <citation type="journal article" date="2024" name="Nature">
        <title>Anoxygenic phototroph of the Chloroflexota uses a type I reaction centre.</title>
        <authorList>
            <person name="Tsuji J.M."/>
            <person name="Shaw N.A."/>
            <person name="Nagashima S."/>
            <person name="Venkiteswaran J.J."/>
            <person name="Schiff S.L."/>
            <person name="Watanabe T."/>
            <person name="Fukui M."/>
            <person name="Hanada S."/>
            <person name="Tank M."/>
            <person name="Neufeld J.D."/>
        </authorList>
    </citation>
    <scope>NUCLEOTIDE SEQUENCE</scope>
    <source>
        <strain evidence="8">L227-S17</strain>
    </source>
</reference>